<dbReference type="GeneID" id="39738003"/>
<evidence type="ECO:0000256" key="3">
    <source>
        <dbReference type="ARBA" id="ARBA00022692"/>
    </source>
</evidence>
<dbReference type="EMBL" id="LN835308">
    <property type="protein sequence ID" value="CRH03712.1"/>
    <property type="molecule type" value="Genomic_DNA"/>
</dbReference>
<comment type="similarity">
    <text evidence="2">Belongs to the lipase maturation factor family.</text>
</comment>
<keyword evidence="6 9" id="KW-0472">Membrane</keyword>
<feature type="domain" description="Lipase maturation factor 1/2 C-terminal" evidence="11">
    <location>
        <begin position="408"/>
        <end position="538"/>
    </location>
</feature>
<feature type="transmembrane region" description="Helical" evidence="9">
    <location>
        <begin position="67"/>
        <end position="86"/>
    </location>
</feature>
<dbReference type="InterPro" id="IPR057433">
    <property type="entry name" value="LMF1/2_C"/>
</dbReference>
<dbReference type="PANTHER" id="PTHR14463:SF5">
    <property type="entry name" value="LIPASE MATURATION FACTOR 2"/>
    <property type="match status" value="1"/>
</dbReference>
<evidence type="ECO:0000259" key="11">
    <source>
        <dbReference type="Pfam" id="PF25179"/>
    </source>
</evidence>
<proteinExistence type="inferred from homology"/>
<evidence type="ECO:0000256" key="8">
    <source>
        <dbReference type="ARBA" id="ARBA00040643"/>
    </source>
</evidence>
<name>A0A1J1HCL2_PLARL</name>
<feature type="transmembrane region" description="Helical" evidence="9">
    <location>
        <begin position="210"/>
        <end position="232"/>
    </location>
</feature>
<dbReference type="Pfam" id="PF06762">
    <property type="entry name" value="LMF1"/>
    <property type="match status" value="1"/>
</dbReference>
<dbReference type="KEGG" id="prel:PRELSG_1307000"/>
<gene>
    <name evidence="12" type="primary">LMF1</name>
    <name evidence="12" type="ORF">PRELSG_1307000</name>
</gene>
<dbReference type="GO" id="GO:0051604">
    <property type="term" value="P:protein maturation"/>
    <property type="evidence" value="ECO:0007669"/>
    <property type="project" value="InterPro"/>
</dbReference>
<protein>
    <recommendedName>
        <fullName evidence="8">Lipase maturation factor 2</fullName>
    </recommendedName>
</protein>
<dbReference type="PANTHER" id="PTHR14463">
    <property type="entry name" value="LIPASE MATURATION FACTOR"/>
    <property type="match status" value="1"/>
</dbReference>
<evidence type="ECO:0000256" key="9">
    <source>
        <dbReference type="SAM" id="Phobius"/>
    </source>
</evidence>
<evidence type="ECO:0000256" key="4">
    <source>
        <dbReference type="ARBA" id="ARBA00022824"/>
    </source>
</evidence>
<keyword evidence="13" id="KW-1185">Reference proteome</keyword>
<dbReference type="RefSeq" id="XP_028535719.1">
    <property type="nucleotide sequence ID" value="XM_028678588.1"/>
</dbReference>
<keyword evidence="5 9" id="KW-1133">Transmembrane helix</keyword>
<feature type="transmembrane region" description="Helical" evidence="9">
    <location>
        <begin position="185"/>
        <end position="204"/>
    </location>
</feature>
<comment type="subcellular location">
    <subcellularLocation>
        <location evidence="1">Endoplasmic reticulum membrane</location>
        <topology evidence="1">Multi-pass membrane protein</topology>
    </subcellularLocation>
</comment>
<organism evidence="12 13">
    <name type="scientific">Plasmodium relictum</name>
    <dbReference type="NCBI Taxonomy" id="85471"/>
    <lineage>
        <taxon>Eukaryota</taxon>
        <taxon>Sar</taxon>
        <taxon>Alveolata</taxon>
        <taxon>Apicomplexa</taxon>
        <taxon>Aconoidasida</taxon>
        <taxon>Haemosporida</taxon>
        <taxon>Plasmodiidae</taxon>
        <taxon>Plasmodium</taxon>
        <taxon>Plasmodium (Haemamoeba)</taxon>
    </lineage>
</organism>
<dbReference type="GO" id="GO:0005789">
    <property type="term" value="C:endoplasmic reticulum membrane"/>
    <property type="evidence" value="ECO:0007669"/>
    <property type="project" value="UniProtKB-SubCell"/>
</dbReference>
<evidence type="ECO:0000256" key="6">
    <source>
        <dbReference type="ARBA" id="ARBA00023136"/>
    </source>
</evidence>
<evidence type="ECO:0000313" key="13">
    <source>
        <dbReference type="Proteomes" id="UP000220158"/>
    </source>
</evidence>
<keyword evidence="4" id="KW-0256">Endoplasmic reticulum</keyword>
<feature type="transmembrane region" description="Helical" evidence="9">
    <location>
        <begin position="30"/>
        <end position="47"/>
    </location>
</feature>
<keyword evidence="7" id="KW-0325">Glycoprotein</keyword>
<dbReference type="AlphaFoldDB" id="A0A1J1HCL2"/>
<dbReference type="InterPro" id="IPR057434">
    <property type="entry name" value="LMF1/2_N"/>
</dbReference>
<reference evidence="12 13" key="1">
    <citation type="submission" date="2015-04" db="EMBL/GenBank/DDBJ databases">
        <authorList>
            <consortium name="Pathogen Informatics"/>
        </authorList>
    </citation>
    <scope>NUCLEOTIDE SEQUENCE [LARGE SCALE GENOMIC DNA]</scope>
    <source>
        <strain evidence="12 13">SGS1</strain>
    </source>
</reference>
<evidence type="ECO:0000256" key="1">
    <source>
        <dbReference type="ARBA" id="ARBA00004477"/>
    </source>
</evidence>
<evidence type="ECO:0000256" key="5">
    <source>
        <dbReference type="ARBA" id="ARBA00022989"/>
    </source>
</evidence>
<evidence type="ECO:0000256" key="7">
    <source>
        <dbReference type="ARBA" id="ARBA00023180"/>
    </source>
</evidence>
<evidence type="ECO:0000313" key="12">
    <source>
        <dbReference type="EMBL" id="CRH03712.1"/>
    </source>
</evidence>
<keyword evidence="3 9" id="KW-0812">Transmembrane</keyword>
<dbReference type="VEuPathDB" id="PlasmoDB:PRELSG_1307000"/>
<evidence type="ECO:0000256" key="2">
    <source>
        <dbReference type="ARBA" id="ARBA00005512"/>
    </source>
</evidence>
<dbReference type="InterPro" id="IPR009613">
    <property type="entry name" value="LMF"/>
</dbReference>
<dbReference type="OMA" id="CYIICNY"/>
<dbReference type="Proteomes" id="UP000220158">
    <property type="component" value="Chromosome 13"/>
</dbReference>
<evidence type="ECO:0000259" key="10">
    <source>
        <dbReference type="Pfam" id="PF06762"/>
    </source>
</evidence>
<dbReference type="Pfam" id="PF25179">
    <property type="entry name" value="LMF1_C"/>
    <property type="match status" value="1"/>
</dbReference>
<feature type="domain" description="Lipase maturation factor 1/2 N-terminal" evidence="10">
    <location>
        <begin position="187"/>
        <end position="341"/>
    </location>
</feature>
<feature type="transmembrane region" description="Helical" evidence="9">
    <location>
        <begin position="158"/>
        <end position="178"/>
    </location>
</feature>
<accession>A0A1J1HCL2</accession>
<dbReference type="OrthoDB" id="434126at2759"/>
<sequence>MDIFNNFNNKTNSYFNEKSEKKYKLTKKNCFIITCFIAYIFFLSTINNLDKYLHLKTSRCILTYSNVLYFISFYSLNIQVELLIGVKNGILPVDKYLKEIKKKLKSIDFFLVHQIIYLIYKFWKYVIINKIKVNNICKIGIFLSIVNFLIQKNTQNDIFRIYLSFYLFVLLFILHLSFKIVMRDFMIFQCDLLMNEFGFILIFLNLSDSYYLRYSNTLIICVLRLIAFKIIFNSAVHKYIHNGNQWLHLEAFQNLFSCQPVPSLLSHIANCKSSKELICLLIIASEFLFSWFIFCSSSLRIFFFIIFVSIHITCYIICNYFFFSYICLILFFSCFDDSVFNFFSNSTDIPILYKFNILVNILIFLLVSLINFIVFVNFVPFFEKWNIYNLKCFHFFYHIYYKISPINICNSYAMPIYKNDNRKEIVIEELHKIRENYEWKEVHFKYKPSNINKIGNVLWWGHIPRFEWKLFFFSYQYKNENLKTKIYPIYICSFLKKLCNRDKILISMLNEIKDDQINKIPILIRIIFYHYKMTKQEMNSDLDISDPDVKEEMKWEFGKYWLRRRINIIETLKYRGKN</sequence>
<feature type="transmembrane region" description="Helical" evidence="9">
    <location>
        <begin position="355"/>
        <end position="379"/>
    </location>
</feature>